<evidence type="ECO:0000259" key="5">
    <source>
        <dbReference type="PROSITE" id="PS51207"/>
    </source>
</evidence>
<evidence type="ECO:0000313" key="7">
    <source>
        <dbReference type="Proteomes" id="UP000593566"/>
    </source>
</evidence>
<dbReference type="SMART" id="SM00313">
    <property type="entry name" value="PXA"/>
    <property type="match status" value="1"/>
</dbReference>
<reference evidence="6 7" key="1">
    <citation type="journal article" date="2020" name="Genomics">
        <title>Complete, high-quality genomes from long-read metagenomic sequencing of two wolf lichen thalli reveals enigmatic genome architecture.</title>
        <authorList>
            <person name="McKenzie S.K."/>
            <person name="Walston R.F."/>
            <person name="Allen J.L."/>
        </authorList>
    </citation>
    <scope>NUCLEOTIDE SEQUENCE [LARGE SCALE GENOMIC DNA]</scope>
    <source>
        <strain evidence="6">WasteWater1</strain>
    </source>
</reference>
<accession>A0A8H6CGC1</accession>
<dbReference type="PROSITE" id="PS51207">
    <property type="entry name" value="PXA"/>
    <property type="match status" value="1"/>
</dbReference>
<dbReference type="GO" id="GO:0035091">
    <property type="term" value="F:phosphatidylinositol binding"/>
    <property type="evidence" value="ECO:0007669"/>
    <property type="project" value="TreeGrafter"/>
</dbReference>
<keyword evidence="4" id="KW-1133">Transmembrane helix</keyword>
<comment type="caution">
    <text evidence="6">The sequence shown here is derived from an EMBL/GenBank/DDBJ whole genome shotgun (WGS) entry which is preliminary data.</text>
</comment>
<keyword evidence="2" id="KW-0963">Cytoplasm</keyword>
<dbReference type="InterPro" id="IPR003114">
    <property type="entry name" value="Phox_assoc"/>
</dbReference>
<keyword evidence="4" id="KW-0472">Membrane</keyword>
<dbReference type="GO" id="GO:0045022">
    <property type="term" value="P:early endosome to late endosome transport"/>
    <property type="evidence" value="ECO:0007669"/>
    <property type="project" value="TreeGrafter"/>
</dbReference>
<dbReference type="Pfam" id="PF02194">
    <property type="entry name" value="PXA"/>
    <property type="match status" value="1"/>
</dbReference>
<dbReference type="AlphaFoldDB" id="A0A8H6CGC1"/>
<dbReference type="PANTHER" id="PTHR22999">
    <property type="entry name" value="PX SERINE/THREONINE KINASE PXK"/>
    <property type="match status" value="1"/>
</dbReference>
<feature type="compositionally biased region" description="Low complexity" evidence="3">
    <location>
        <begin position="24"/>
        <end position="34"/>
    </location>
</feature>
<dbReference type="GeneID" id="59329149"/>
<proteinExistence type="predicted"/>
<evidence type="ECO:0000256" key="4">
    <source>
        <dbReference type="SAM" id="Phobius"/>
    </source>
</evidence>
<feature type="compositionally biased region" description="Low complexity" evidence="3">
    <location>
        <begin position="41"/>
        <end position="55"/>
    </location>
</feature>
<evidence type="ECO:0000313" key="6">
    <source>
        <dbReference type="EMBL" id="KAF6222684.1"/>
    </source>
</evidence>
<protein>
    <recommendedName>
        <fullName evidence="5">PXA domain-containing protein</fullName>
    </recommendedName>
</protein>
<dbReference type="RefSeq" id="XP_037152030.1">
    <property type="nucleotide sequence ID" value="XM_037291668.1"/>
</dbReference>
<dbReference type="GO" id="GO:0005769">
    <property type="term" value="C:early endosome"/>
    <property type="evidence" value="ECO:0007669"/>
    <property type="project" value="TreeGrafter"/>
</dbReference>
<gene>
    <name evidence="6" type="ORF">HO133_000731</name>
</gene>
<keyword evidence="4" id="KW-0812">Transmembrane</keyword>
<keyword evidence="7" id="KW-1185">Reference proteome</keyword>
<evidence type="ECO:0000256" key="3">
    <source>
        <dbReference type="SAM" id="MobiDB-lite"/>
    </source>
</evidence>
<dbReference type="Proteomes" id="UP000593566">
    <property type="component" value="Unassembled WGS sequence"/>
</dbReference>
<evidence type="ECO:0000256" key="2">
    <source>
        <dbReference type="ARBA" id="ARBA00022490"/>
    </source>
</evidence>
<dbReference type="GO" id="GO:0005770">
    <property type="term" value="C:late endosome"/>
    <property type="evidence" value="ECO:0007669"/>
    <property type="project" value="TreeGrafter"/>
</dbReference>
<dbReference type="EMBL" id="JACCJB010000011">
    <property type="protein sequence ID" value="KAF6222684.1"/>
    <property type="molecule type" value="Genomic_DNA"/>
</dbReference>
<feature type="domain" description="PXA" evidence="5">
    <location>
        <begin position="94"/>
        <end position="282"/>
    </location>
</feature>
<comment type="subcellular location">
    <subcellularLocation>
        <location evidence="1">Cytoplasm</location>
    </subcellularLocation>
</comment>
<dbReference type="InterPro" id="IPR051837">
    <property type="entry name" value="SortingNexin/PXDomain-PKLike"/>
</dbReference>
<evidence type="ECO:0000256" key="1">
    <source>
        <dbReference type="ARBA" id="ARBA00004496"/>
    </source>
</evidence>
<feature type="compositionally biased region" description="Polar residues" evidence="3">
    <location>
        <begin position="1"/>
        <end position="14"/>
    </location>
</feature>
<sequence length="566" mass="62838">MMTQPSLRPPSNLQPRPKAIPTFSSTSIAAKSTSTPPPRSRPSSRSRQSSPARSTGPSDVSDKATAALVRRVLCPQSHAEPRPIDELLPPLTSSNDVDLQLYAIIAVVVKDLVYSWYGKITPDQGFVEEVVRIVAHCTRALESRLRTVDLEGLILDEIPELIEGHIHAYRVSHRSQHLPPLHTDPHVIYHSLIPHPALSPVPDPAVPSTASEQQEHEAAYRQLLVQGALAVLLPTEDLENACLRTLVADVIADSILGNSIGGKVCEGWFLWGGITTLVDAVKARIEPKATGEEIKVDTRSRLEKFGLLAEKGQSEEATKDDRRSPFSSAFWRILQYGFLTFMTIRFVMLGFITASSRPMRTKSTAKTSGWSESWRMEEKSDRPQPMLSFQVLSVISVLLDLRSRMPWLSGSLALLQYQLIHGPLGLAATDGILDQYMHHSLHTYFQPSQLLPTLLRTLRPTIFPNSCLPPPAPPAPSASDISKIKRTCAISLLSLLPTAVWKRFFGGEDTEDWVAEVEGELDVWGDGYLNKHLGYAILELIVVRLLPELSERRVEELRQERLGSEI</sequence>
<organism evidence="6 7">
    <name type="scientific">Letharia lupina</name>
    <dbReference type="NCBI Taxonomy" id="560253"/>
    <lineage>
        <taxon>Eukaryota</taxon>
        <taxon>Fungi</taxon>
        <taxon>Dikarya</taxon>
        <taxon>Ascomycota</taxon>
        <taxon>Pezizomycotina</taxon>
        <taxon>Lecanoromycetes</taxon>
        <taxon>OSLEUM clade</taxon>
        <taxon>Lecanoromycetidae</taxon>
        <taxon>Lecanorales</taxon>
        <taxon>Lecanorineae</taxon>
        <taxon>Parmeliaceae</taxon>
        <taxon>Letharia</taxon>
    </lineage>
</organism>
<feature type="transmembrane region" description="Helical" evidence="4">
    <location>
        <begin position="333"/>
        <end position="354"/>
    </location>
</feature>
<name>A0A8H6CGC1_9LECA</name>
<feature type="region of interest" description="Disordered" evidence="3">
    <location>
        <begin position="1"/>
        <end position="62"/>
    </location>
</feature>
<dbReference type="PANTHER" id="PTHR22999:SF23">
    <property type="entry name" value="SORTING NEXIN-16"/>
    <property type="match status" value="1"/>
</dbReference>